<dbReference type="AlphaFoldDB" id="A0A9C7LCE1"/>
<proteinExistence type="inferred from homology"/>
<dbReference type="SUPFAM" id="SSF53720">
    <property type="entry name" value="ALDH-like"/>
    <property type="match status" value="1"/>
</dbReference>
<dbReference type="RefSeq" id="WP_230498078.1">
    <property type="nucleotide sequence ID" value="NZ_CAKJTG010000024.1"/>
</dbReference>
<dbReference type="GO" id="GO:0008886">
    <property type="term" value="F:glyceraldehyde-3-phosphate dehydrogenase (NADP+) (non-phosphorylating) activity"/>
    <property type="evidence" value="ECO:0007669"/>
    <property type="project" value="UniProtKB-EC"/>
</dbReference>
<gene>
    <name evidence="4" type="primary">gapN</name>
    <name evidence="4" type="ORF">NEOCIP111885_03586</name>
</gene>
<reference evidence="4" key="1">
    <citation type="submission" date="2021-10" db="EMBL/GenBank/DDBJ databases">
        <authorList>
            <person name="Criscuolo A."/>
        </authorList>
    </citation>
    <scope>NUCLEOTIDE SEQUENCE</scope>
    <source>
        <strain evidence="4">CIP111885</strain>
    </source>
</reference>
<dbReference type="Proteomes" id="UP000789845">
    <property type="component" value="Unassembled WGS sequence"/>
</dbReference>
<dbReference type="InterPro" id="IPR016163">
    <property type="entry name" value="Ald_DH_C"/>
</dbReference>
<evidence type="ECO:0000259" key="3">
    <source>
        <dbReference type="Pfam" id="PF00171"/>
    </source>
</evidence>
<dbReference type="Gene3D" id="3.40.309.10">
    <property type="entry name" value="Aldehyde Dehydrogenase, Chain A, domain 2"/>
    <property type="match status" value="1"/>
</dbReference>
<dbReference type="InterPro" id="IPR016162">
    <property type="entry name" value="Ald_DH_N"/>
</dbReference>
<dbReference type="GO" id="GO:0008911">
    <property type="term" value="F:lactaldehyde dehydrogenase (NAD+) activity"/>
    <property type="evidence" value="ECO:0007669"/>
    <property type="project" value="TreeGrafter"/>
</dbReference>
<evidence type="ECO:0000256" key="1">
    <source>
        <dbReference type="ARBA" id="ARBA00009986"/>
    </source>
</evidence>
<dbReference type="FunFam" id="3.40.605.10:FF:000007">
    <property type="entry name" value="NAD/NADP-dependent betaine aldehyde dehydrogenase"/>
    <property type="match status" value="1"/>
</dbReference>
<evidence type="ECO:0000256" key="2">
    <source>
        <dbReference type="ARBA" id="ARBA00023002"/>
    </source>
</evidence>
<organism evidence="4 5">
    <name type="scientific">Pseudoneobacillus rhizosphaerae</name>
    <dbReference type="NCBI Taxonomy" id="2880968"/>
    <lineage>
        <taxon>Bacteria</taxon>
        <taxon>Bacillati</taxon>
        <taxon>Bacillota</taxon>
        <taxon>Bacilli</taxon>
        <taxon>Bacillales</taxon>
        <taxon>Bacillaceae</taxon>
        <taxon>Pseudoneobacillus</taxon>
    </lineage>
</organism>
<dbReference type="EC" id="1.2.1.9" evidence="4"/>
<dbReference type="Gene3D" id="3.40.605.10">
    <property type="entry name" value="Aldehyde Dehydrogenase, Chain A, domain 1"/>
    <property type="match status" value="1"/>
</dbReference>
<comment type="caution">
    <text evidence="4">The sequence shown here is derived from an EMBL/GenBank/DDBJ whole genome shotgun (WGS) entry which is preliminary data.</text>
</comment>
<protein>
    <submittedName>
        <fullName evidence="4">NADP-dependent glyceraldehyde-3-phosphate dehydrogenase</fullName>
        <ecNumber evidence="4">1.2.1.9</ecNumber>
    </submittedName>
</protein>
<dbReference type="InterPro" id="IPR016161">
    <property type="entry name" value="Ald_DH/histidinol_DH"/>
</dbReference>
<name>A0A9C7LCE1_9BACI</name>
<dbReference type="Pfam" id="PF00171">
    <property type="entry name" value="Aldedh"/>
    <property type="match status" value="1"/>
</dbReference>
<keyword evidence="2 4" id="KW-0560">Oxidoreductase</keyword>
<dbReference type="InterPro" id="IPR015590">
    <property type="entry name" value="Aldehyde_DH_dom"/>
</dbReference>
<comment type="similarity">
    <text evidence="1">Belongs to the aldehyde dehydrogenase family.</text>
</comment>
<dbReference type="InterPro" id="IPR051020">
    <property type="entry name" value="ALDH-related_metabolic_enz"/>
</dbReference>
<dbReference type="PANTHER" id="PTHR42991">
    <property type="entry name" value="ALDEHYDE DEHYDROGENASE"/>
    <property type="match status" value="1"/>
</dbReference>
<evidence type="ECO:0000313" key="5">
    <source>
        <dbReference type="Proteomes" id="UP000789845"/>
    </source>
</evidence>
<feature type="domain" description="Aldehyde dehydrogenase" evidence="3">
    <location>
        <begin position="12"/>
        <end position="469"/>
    </location>
</feature>
<dbReference type="PANTHER" id="PTHR42991:SF1">
    <property type="entry name" value="ALDEHYDE DEHYDROGENASE"/>
    <property type="match status" value="1"/>
</dbReference>
<sequence length="473" mass="51770">MEKKQLYINGEWVDTKEFYELASPYNGEIISRVPLAEGSHVEAALSSAHKATAVMRGLTSLERSDILRKVSDLFEERLEECAIILTKEAGKPLKAARMEIMRTIETYRFAAEEAKRIHGETVPMDAAKGGKGKFGFTKREPLGVIVAITPFNFPFNLTAHKLGPAFAAGNTVVLKPASQTPLSALMTARLFEEAGLPSGALNVVTGRGGDIGDSLVKDKRVKMVTFTGSLEVGRAIKEKAGLKRVTLELGSNSGVIIDSVENLEAVAARCAEGAFSFAGQVCISTQRIYVREEFYEEFLRYMVEKTEKLVVGDPSSELTDISALINSRETERIEQWIHEAEQGGASIVTGGKREGTILRPTIMTNGHPKLSLSCNEAFGPVVLVNSYKNWDEAIQLINDSDYGLQAGVYTTSVHKAFDAFERLEVGGVIINDIPTFRVDQMPYGGVKNSGIGKEGIKYSTEEMTELKFVAFHL</sequence>
<evidence type="ECO:0000313" key="4">
    <source>
        <dbReference type="EMBL" id="CAG9609843.1"/>
    </source>
</evidence>
<dbReference type="EMBL" id="CAKJTG010000024">
    <property type="protein sequence ID" value="CAG9609843.1"/>
    <property type="molecule type" value="Genomic_DNA"/>
</dbReference>
<keyword evidence="5" id="KW-1185">Reference proteome</keyword>
<accession>A0A9C7LCE1</accession>
<dbReference type="CDD" id="cd07149">
    <property type="entry name" value="ALDH_y4uC"/>
    <property type="match status" value="1"/>
</dbReference>